<feature type="signal peptide" evidence="2">
    <location>
        <begin position="1"/>
        <end position="28"/>
    </location>
</feature>
<dbReference type="Proteomes" id="UP000030982">
    <property type="component" value="Unassembled WGS sequence"/>
</dbReference>
<evidence type="ECO:0000259" key="3">
    <source>
        <dbReference type="Pfam" id="PF04536"/>
    </source>
</evidence>
<reference evidence="4 5" key="1">
    <citation type="submission" date="2014-09" db="EMBL/GenBank/DDBJ databases">
        <title>Genome sequence of Sinomonas sp. MUSC 117.</title>
        <authorList>
            <person name="Lee L.-H."/>
        </authorList>
    </citation>
    <scope>NUCLEOTIDE SEQUENCE [LARGE SCALE GENOMIC DNA]</scope>
    <source>
        <strain evidence="4 5">MUSC 117</strain>
    </source>
</reference>
<dbReference type="InterPro" id="IPR007621">
    <property type="entry name" value="TPM_dom"/>
</dbReference>
<comment type="caution">
    <text evidence="4">The sequence shown here is derived from an EMBL/GenBank/DDBJ whole genome shotgun (WGS) entry which is preliminary data.</text>
</comment>
<dbReference type="AlphaFoldDB" id="A0A0B2ABL5"/>
<keyword evidence="1" id="KW-0175">Coiled coil</keyword>
<proteinExistence type="predicted"/>
<evidence type="ECO:0000313" key="5">
    <source>
        <dbReference type="Proteomes" id="UP000030982"/>
    </source>
</evidence>
<organism evidence="4 5">
    <name type="scientific">Sinomonas humi</name>
    <dbReference type="NCBI Taxonomy" id="1338436"/>
    <lineage>
        <taxon>Bacteria</taxon>
        <taxon>Bacillati</taxon>
        <taxon>Actinomycetota</taxon>
        <taxon>Actinomycetes</taxon>
        <taxon>Micrococcales</taxon>
        <taxon>Micrococcaceae</taxon>
        <taxon>Sinomonas</taxon>
    </lineage>
</organism>
<dbReference type="Gene3D" id="3.10.310.50">
    <property type="match status" value="1"/>
</dbReference>
<dbReference type="RefSeq" id="WP_043127570.1">
    <property type="nucleotide sequence ID" value="NZ_JTDL01000150.1"/>
</dbReference>
<evidence type="ECO:0000313" key="4">
    <source>
        <dbReference type="EMBL" id="KHL00599.1"/>
    </source>
</evidence>
<keyword evidence="2" id="KW-0732">Signal</keyword>
<sequence>MRSTLKTLVTAVGALILALMPAATPAWATDPVTIPSGTNIVDPSGALGTRKSDVQAAISDLLSQHRLNLYVVIVDSFTNPSDRAAWAQAVAKNKGMGTTDVLLTIATAGQYELAASTANTKVYPKISNILQNAITPNLANGKKDYAQAAVDTAKAVGDAAGGGSGAVSSGSDATPLLVGAGVVVAGAAGVYALSRRRKTRALGTTSPSGPSDPLAGVPVEELRKRASALLVRADDTIKSSEQELGFAEASYGADAVGNFTSALADAKRQLSESFKLQQQLDDHIPDTEQQQRAWLGEIINRSQAAIQSLADQKADFDALRELERTAPAALDNVSGGVQQATARLTGAERTLAALSERYSETAVRQVSDNISQAKDRLAFVESASEQARQQLAANETGPAAVSVRAAEEALHQSGVLLDAIDKASTALESARTSLDSAIADTENDLAQAKAMVQSQPRTELAGPIAGVESALAQAKQELAGPKVDPVSLLARIEKAHQQLDDVLVGVRNREQQAQRAAAALQQAIRTGQDSISATSDYIEARRGGVGTEARTRLAEAQRNLDYALSIAQSDPTSALAYAQQATTLAQQAAQIAQQDVEQFSGFGGFGMGGGRNYGGGIGGAILGGILIDSILRGGHHGGGGWGGGGWGGDGGFGGGFGGGGFGGDGGGFGGGDGGNFGGDGGSF</sequence>
<dbReference type="Pfam" id="PF04536">
    <property type="entry name" value="TPM_phosphatase"/>
    <property type="match status" value="1"/>
</dbReference>
<protein>
    <submittedName>
        <fullName evidence="4">Peptidase</fullName>
    </submittedName>
</protein>
<accession>A0A0B2ABL5</accession>
<evidence type="ECO:0000256" key="1">
    <source>
        <dbReference type="SAM" id="Coils"/>
    </source>
</evidence>
<name>A0A0B2ABL5_9MICC</name>
<keyword evidence="5" id="KW-1185">Reference proteome</keyword>
<feature type="domain" description="TPM" evidence="3">
    <location>
        <begin position="41"/>
        <end position="158"/>
    </location>
</feature>
<gene>
    <name evidence="4" type="ORF">LK10_19365</name>
</gene>
<evidence type="ECO:0000256" key="2">
    <source>
        <dbReference type="SAM" id="SignalP"/>
    </source>
</evidence>
<dbReference type="EMBL" id="JTDL01000150">
    <property type="protein sequence ID" value="KHL00599.1"/>
    <property type="molecule type" value="Genomic_DNA"/>
</dbReference>
<dbReference type="STRING" id="1338436.LK10_19365"/>
<feature type="coiled-coil region" evidence="1">
    <location>
        <begin position="337"/>
        <end position="390"/>
    </location>
</feature>
<feature type="chain" id="PRO_5002085459" evidence="2">
    <location>
        <begin position="29"/>
        <end position="683"/>
    </location>
</feature>